<dbReference type="AlphaFoldDB" id="A0A9D4QWK3"/>
<organism evidence="1 2">
    <name type="scientific">Dreissena polymorpha</name>
    <name type="common">Zebra mussel</name>
    <name type="synonym">Mytilus polymorpha</name>
    <dbReference type="NCBI Taxonomy" id="45954"/>
    <lineage>
        <taxon>Eukaryota</taxon>
        <taxon>Metazoa</taxon>
        <taxon>Spiralia</taxon>
        <taxon>Lophotrochozoa</taxon>
        <taxon>Mollusca</taxon>
        <taxon>Bivalvia</taxon>
        <taxon>Autobranchia</taxon>
        <taxon>Heteroconchia</taxon>
        <taxon>Euheterodonta</taxon>
        <taxon>Imparidentia</taxon>
        <taxon>Neoheterodontei</taxon>
        <taxon>Myida</taxon>
        <taxon>Dreissenoidea</taxon>
        <taxon>Dreissenidae</taxon>
        <taxon>Dreissena</taxon>
    </lineage>
</organism>
<dbReference type="EMBL" id="JAIWYP010000003">
    <property type="protein sequence ID" value="KAH3846209.1"/>
    <property type="molecule type" value="Genomic_DNA"/>
</dbReference>
<evidence type="ECO:0000313" key="1">
    <source>
        <dbReference type="EMBL" id="KAH3846209.1"/>
    </source>
</evidence>
<accession>A0A9D4QWK3</accession>
<comment type="caution">
    <text evidence="1">The sequence shown here is derived from an EMBL/GenBank/DDBJ whole genome shotgun (WGS) entry which is preliminary data.</text>
</comment>
<name>A0A9D4QWK3_DREPO</name>
<sequence length="110" mass="12078">MEELVVLKSCKRMMAKWRKAARRCTAKMVEWAFLTEWNWGKNGGADFGFGAHLEVTRSALAINCAPIGYVILISNAAEISGAISNRYGVGNIFTATDNSKCSLVMKAMAR</sequence>
<dbReference type="Proteomes" id="UP000828390">
    <property type="component" value="Unassembled WGS sequence"/>
</dbReference>
<keyword evidence="2" id="KW-1185">Reference proteome</keyword>
<proteinExistence type="predicted"/>
<gene>
    <name evidence="1" type="ORF">DPMN_088508</name>
</gene>
<reference evidence="1" key="1">
    <citation type="journal article" date="2019" name="bioRxiv">
        <title>The Genome of the Zebra Mussel, Dreissena polymorpha: A Resource for Invasive Species Research.</title>
        <authorList>
            <person name="McCartney M.A."/>
            <person name="Auch B."/>
            <person name="Kono T."/>
            <person name="Mallez S."/>
            <person name="Zhang Y."/>
            <person name="Obille A."/>
            <person name="Becker A."/>
            <person name="Abrahante J.E."/>
            <person name="Garbe J."/>
            <person name="Badalamenti J.P."/>
            <person name="Herman A."/>
            <person name="Mangelson H."/>
            <person name="Liachko I."/>
            <person name="Sullivan S."/>
            <person name="Sone E.D."/>
            <person name="Koren S."/>
            <person name="Silverstein K.A.T."/>
            <person name="Beckman K.B."/>
            <person name="Gohl D.M."/>
        </authorList>
    </citation>
    <scope>NUCLEOTIDE SEQUENCE</scope>
    <source>
        <strain evidence="1">Duluth1</strain>
        <tissue evidence="1">Whole animal</tissue>
    </source>
</reference>
<evidence type="ECO:0000313" key="2">
    <source>
        <dbReference type="Proteomes" id="UP000828390"/>
    </source>
</evidence>
<reference evidence="1" key="2">
    <citation type="submission" date="2020-11" db="EMBL/GenBank/DDBJ databases">
        <authorList>
            <person name="McCartney M.A."/>
            <person name="Auch B."/>
            <person name="Kono T."/>
            <person name="Mallez S."/>
            <person name="Becker A."/>
            <person name="Gohl D.M."/>
            <person name="Silverstein K.A.T."/>
            <person name="Koren S."/>
            <person name="Bechman K.B."/>
            <person name="Herman A."/>
            <person name="Abrahante J.E."/>
            <person name="Garbe J."/>
        </authorList>
    </citation>
    <scope>NUCLEOTIDE SEQUENCE</scope>
    <source>
        <strain evidence="1">Duluth1</strain>
        <tissue evidence="1">Whole animal</tissue>
    </source>
</reference>
<protein>
    <submittedName>
        <fullName evidence="1">Uncharacterized protein</fullName>
    </submittedName>
</protein>